<dbReference type="InterPro" id="IPR016160">
    <property type="entry name" value="Ald_DH_CS_CYS"/>
</dbReference>
<gene>
    <name evidence="6" type="ORF">P3T76_013493</name>
</gene>
<comment type="caution">
    <text evidence="6">The sequence shown here is derived from an EMBL/GenBank/DDBJ whole genome shotgun (WGS) entry which is preliminary data.</text>
</comment>
<dbReference type="PROSITE" id="PS00070">
    <property type="entry name" value="ALDEHYDE_DEHYDR_CYS"/>
    <property type="match status" value="1"/>
</dbReference>
<feature type="active site" evidence="3">
    <location>
        <position position="313"/>
    </location>
</feature>
<comment type="similarity">
    <text evidence="1 4">Belongs to the aldehyde dehydrogenase family.</text>
</comment>
<dbReference type="CDD" id="cd07091">
    <property type="entry name" value="ALDH_F1-2_Ald2-like"/>
    <property type="match status" value="2"/>
</dbReference>
<evidence type="ECO:0000256" key="2">
    <source>
        <dbReference type="ARBA" id="ARBA00023002"/>
    </source>
</evidence>
<dbReference type="EMBL" id="JASMQC010000036">
    <property type="protein sequence ID" value="KAK1930904.1"/>
    <property type="molecule type" value="Genomic_DNA"/>
</dbReference>
<dbReference type="AlphaFoldDB" id="A0AAD9G2P6"/>
<evidence type="ECO:0000256" key="4">
    <source>
        <dbReference type="RuleBase" id="RU003345"/>
    </source>
</evidence>
<evidence type="ECO:0000256" key="3">
    <source>
        <dbReference type="PROSITE-ProRule" id="PRU10007"/>
    </source>
</evidence>
<feature type="domain" description="Aldehyde dehydrogenase" evidence="5">
    <location>
        <begin position="75"/>
        <end position="535"/>
    </location>
</feature>
<evidence type="ECO:0000259" key="5">
    <source>
        <dbReference type="Pfam" id="PF00171"/>
    </source>
</evidence>
<dbReference type="Proteomes" id="UP001259832">
    <property type="component" value="Unassembled WGS sequence"/>
</dbReference>
<evidence type="ECO:0000313" key="6">
    <source>
        <dbReference type="EMBL" id="KAK1930904.1"/>
    </source>
</evidence>
<feature type="active site" evidence="3">
    <location>
        <position position="824"/>
    </location>
</feature>
<dbReference type="GO" id="GO:0016620">
    <property type="term" value="F:oxidoreductase activity, acting on the aldehyde or oxo group of donors, NAD or NADP as acceptor"/>
    <property type="evidence" value="ECO:0007669"/>
    <property type="project" value="InterPro"/>
</dbReference>
<keyword evidence="2 4" id="KW-0560">Oxidoreductase</keyword>
<sequence length="1057" mass="114650">MGSSSFRFLRFRPHPPRHKTSMQRHILRTLPRVQANAFARATVVTAAKASPVSLTRRFSSKVPVKQTNLLINGEFVPSSSGRTFETFNPATEEKIADVSEAVNADIDAAVAAARDAFEGPWRTMSAEDRGKLIYKLADLIEENIDEIAALEALDNGKPFHVAKENDVKLVLKTLRYYAGWPDKIHGSVIPVSGPYLCYTKAEPVGVCAQIIPWNFPLLMMAWKLGPALAAGNTIVLKPAEQTALSALRVGELIVEAGFPKGVVNIVPGVGANAGRHLAQHPNVDKVAFTGSTEVGYQIMRTSHVSNLKRITLELGGKSANIILDDADIDLAIKQSQLGLFMNQGQCCISGTRVFVQEGIYDEFVKRTAEAANTRIVGDPFDDKTDQGSQIDEAQFEKILGYVEKGKEEGAKLVAGGKRHGSKGWFIEPTVFADVEDDMTIAREEIFGPVMSILKFKTIDEVIARANDSEYGLGGGVVTSNIDNAIKISNGIRTGTVYVNCYDVFDSNTPFGGFKDSGIGRENGELGLRNYLEHKTRHILRQVPRHSSAFAVKTAATAFKASPLVLSRHFSAQVPVKQTNLLINGEFVPSVKGKTFETFNPATEEKIADVAEGGTADIDAAVAAARAAFDGPWRTMSAEDRGKLIYRLAELIEENIDELSALEALDNGKPCSVAKAADLGLVIKTLRYYAGWPDKIHGSVIPISGPYLCYTKAEPVGVCAQIIPWNFPLLMMAWKLGPALAAGNTIVLKPAEQTPLSALRVGELIVEAGFPKGVVNIVPGVGAEAGRHLAQHPNVDKVAFTGSTEVGYQIMRTSHVSNLKRITLELGGKSANIILDDADIDLAIQQSQLGLFMNQGQCCIAGTRVYVQEGIYDEFVRRSVEAANARVVGDPFDAKTDQGSQIDETQFEKILGYIEEGKKEGAKLVAGGKRHGSKGWFIEPTVFADVTDDMTIAREEIFGPVMSILKFKTIDEVINRANDSVYGLGAGVVTSNIDNAIKISNGIRTGTVYVNCYDVFDSNTPFGGFKDSGIGRENGELGLRNYLEHKTVIIKRPEDSMP</sequence>
<accession>A0AAD9G2P6</accession>
<protein>
    <submittedName>
        <fullName evidence="6">Aldehyde dehydrogenase</fullName>
    </submittedName>
</protein>
<keyword evidence="7" id="KW-1185">Reference proteome</keyword>
<evidence type="ECO:0000313" key="7">
    <source>
        <dbReference type="Proteomes" id="UP001259832"/>
    </source>
</evidence>
<evidence type="ECO:0000256" key="1">
    <source>
        <dbReference type="ARBA" id="ARBA00009986"/>
    </source>
</evidence>
<name>A0AAD9G2P6_9STRA</name>
<dbReference type="Gene3D" id="3.40.605.10">
    <property type="entry name" value="Aldehyde Dehydrogenase, Chain A, domain 1"/>
    <property type="match status" value="2"/>
</dbReference>
<feature type="domain" description="Aldehyde dehydrogenase" evidence="5">
    <location>
        <begin position="587"/>
        <end position="1047"/>
    </location>
</feature>
<dbReference type="InterPro" id="IPR029510">
    <property type="entry name" value="Ald_DH_CS_GLU"/>
</dbReference>
<dbReference type="InterPro" id="IPR015590">
    <property type="entry name" value="Aldehyde_DH_dom"/>
</dbReference>
<dbReference type="InterPro" id="IPR016161">
    <property type="entry name" value="Ald_DH/histidinol_DH"/>
</dbReference>
<dbReference type="FunFam" id="3.40.605.10:FF:000050">
    <property type="entry name" value="Aldehyde dehydrogenase, mitochondrial"/>
    <property type="match status" value="2"/>
</dbReference>
<dbReference type="FunFam" id="3.40.309.10:FF:000001">
    <property type="entry name" value="Mitochondrial aldehyde dehydrogenase 2"/>
    <property type="match status" value="2"/>
</dbReference>
<dbReference type="SUPFAM" id="SSF53720">
    <property type="entry name" value="ALDH-like"/>
    <property type="match status" value="2"/>
</dbReference>
<organism evidence="6 7">
    <name type="scientific">Phytophthora citrophthora</name>
    <dbReference type="NCBI Taxonomy" id="4793"/>
    <lineage>
        <taxon>Eukaryota</taxon>
        <taxon>Sar</taxon>
        <taxon>Stramenopiles</taxon>
        <taxon>Oomycota</taxon>
        <taxon>Peronosporomycetes</taxon>
        <taxon>Peronosporales</taxon>
        <taxon>Peronosporaceae</taxon>
        <taxon>Phytophthora</taxon>
    </lineage>
</organism>
<dbReference type="PANTHER" id="PTHR11699">
    <property type="entry name" value="ALDEHYDE DEHYDROGENASE-RELATED"/>
    <property type="match status" value="1"/>
</dbReference>
<dbReference type="Pfam" id="PF00171">
    <property type="entry name" value="Aldedh"/>
    <property type="match status" value="2"/>
</dbReference>
<reference evidence="6" key="1">
    <citation type="submission" date="2023-08" db="EMBL/GenBank/DDBJ databases">
        <title>Reference Genome Resource for the Citrus Pathogen Phytophthora citrophthora.</title>
        <authorList>
            <person name="Moller H."/>
            <person name="Coetzee B."/>
            <person name="Rose L.J."/>
            <person name="Van Niekerk J.M."/>
        </authorList>
    </citation>
    <scope>NUCLEOTIDE SEQUENCE</scope>
    <source>
        <strain evidence="6">STE-U-9442</strain>
    </source>
</reference>
<dbReference type="InterPro" id="IPR016162">
    <property type="entry name" value="Ald_DH_N"/>
</dbReference>
<dbReference type="InterPro" id="IPR016163">
    <property type="entry name" value="Ald_DH_C"/>
</dbReference>
<dbReference type="PROSITE" id="PS00687">
    <property type="entry name" value="ALDEHYDE_DEHYDR_GLU"/>
    <property type="match status" value="2"/>
</dbReference>
<proteinExistence type="inferred from homology"/>
<dbReference type="Gene3D" id="3.40.309.10">
    <property type="entry name" value="Aldehyde Dehydrogenase, Chain A, domain 2"/>
    <property type="match status" value="2"/>
</dbReference>